<evidence type="ECO:0000313" key="2">
    <source>
        <dbReference type="EMBL" id="CAG8841647.1"/>
    </source>
</evidence>
<evidence type="ECO:0000256" key="1">
    <source>
        <dbReference type="SAM" id="MobiDB-lite"/>
    </source>
</evidence>
<feature type="non-terminal residue" evidence="2">
    <location>
        <position position="1"/>
    </location>
</feature>
<name>A0ABN7WVQ4_GIGMA</name>
<evidence type="ECO:0000313" key="3">
    <source>
        <dbReference type="Proteomes" id="UP000789901"/>
    </source>
</evidence>
<dbReference type="EMBL" id="CAJVQB010066416">
    <property type="protein sequence ID" value="CAG8841647.1"/>
    <property type="molecule type" value="Genomic_DNA"/>
</dbReference>
<protein>
    <submittedName>
        <fullName evidence="2">25581_t:CDS:1</fullName>
    </submittedName>
</protein>
<comment type="caution">
    <text evidence="2">The sequence shown here is derived from an EMBL/GenBank/DDBJ whole genome shotgun (WGS) entry which is preliminary data.</text>
</comment>
<proteinExistence type="predicted"/>
<gene>
    <name evidence="2" type="ORF">GMARGA_LOCUS35541</name>
</gene>
<sequence>ADRLAKEGALCDTSWILTFKQPKYWCCNLKWKESVIELEAQAISLAWAYLKDETRAVIILRDLCIMRAKKRGAEEMRFSQRANLQEPARKKRKLNNKTELQNSNI</sequence>
<accession>A0ABN7WVQ4</accession>
<keyword evidence="3" id="KW-1185">Reference proteome</keyword>
<organism evidence="2 3">
    <name type="scientific">Gigaspora margarita</name>
    <dbReference type="NCBI Taxonomy" id="4874"/>
    <lineage>
        <taxon>Eukaryota</taxon>
        <taxon>Fungi</taxon>
        <taxon>Fungi incertae sedis</taxon>
        <taxon>Mucoromycota</taxon>
        <taxon>Glomeromycotina</taxon>
        <taxon>Glomeromycetes</taxon>
        <taxon>Diversisporales</taxon>
        <taxon>Gigasporaceae</taxon>
        <taxon>Gigaspora</taxon>
    </lineage>
</organism>
<dbReference type="Proteomes" id="UP000789901">
    <property type="component" value="Unassembled WGS sequence"/>
</dbReference>
<feature type="region of interest" description="Disordered" evidence="1">
    <location>
        <begin position="78"/>
        <end position="105"/>
    </location>
</feature>
<reference evidence="2 3" key="1">
    <citation type="submission" date="2021-06" db="EMBL/GenBank/DDBJ databases">
        <authorList>
            <person name="Kallberg Y."/>
            <person name="Tangrot J."/>
            <person name="Rosling A."/>
        </authorList>
    </citation>
    <scope>NUCLEOTIDE SEQUENCE [LARGE SCALE GENOMIC DNA]</scope>
    <source>
        <strain evidence="2 3">120-4 pot B 10/14</strain>
    </source>
</reference>